<reference evidence="2" key="1">
    <citation type="submission" date="2018-05" db="EMBL/GenBank/DDBJ databases">
        <authorList>
            <person name="Lanie J.A."/>
            <person name="Ng W.-L."/>
            <person name="Kazmierczak K.M."/>
            <person name="Andrzejewski T.M."/>
            <person name="Davidsen T.M."/>
            <person name="Wayne K.J."/>
            <person name="Tettelin H."/>
            <person name="Glass J.I."/>
            <person name="Rusch D."/>
            <person name="Podicherti R."/>
            <person name="Tsui H.-C.T."/>
            <person name="Winkler M.E."/>
        </authorList>
    </citation>
    <scope>NUCLEOTIDE SEQUENCE</scope>
</reference>
<gene>
    <name evidence="2" type="ORF">METZ01_LOCUS224486</name>
</gene>
<feature type="domain" description="AttH" evidence="1">
    <location>
        <begin position="57"/>
        <end position="230"/>
    </location>
</feature>
<evidence type="ECO:0000259" key="1">
    <source>
        <dbReference type="Pfam" id="PF07143"/>
    </source>
</evidence>
<dbReference type="Gene3D" id="2.40.370.10">
    <property type="entry name" value="AttH-like domain"/>
    <property type="match status" value="2"/>
</dbReference>
<dbReference type="InterPro" id="IPR010791">
    <property type="entry name" value="AttH_dom"/>
</dbReference>
<dbReference type="PANTHER" id="PTHR38591:SF1">
    <property type="entry name" value="BLL1000 PROTEIN"/>
    <property type="match status" value="1"/>
</dbReference>
<dbReference type="EMBL" id="UINC01054208">
    <property type="protein sequence ID" value="SVB71632.1"/>
    <property type="molecule type" value="Genomic_DNA"/>
</dbReference>
<feature type="non-terminal residue" evidence="2">
    <location>
        <position position="368"/>
    </location>
</feature>
<sequence length="368" mass="41990">MIRFTIVFVLFLMSSLNSKAIDFKVARAAGAPEFSQVLSGYNYQFPKDLYSHDDFRIEWWYYTGNLQEKGTARHFGYQLTFFRVALDKTDLKPNPSKWKVGHIYFAHMTLTDISGEKFHYYERINRRGVGNAGADSESLMVWNEDWSLKDKDNKHLLEAVESGTGIKLQLIPVKELVVHGENGISKKGSDSGNASHYFSYTRMETSGSVFIDGKAYKVFGTSWMDHEFSSNQLNDKLSGWDWFSLKLDDQTELMLYQLRRKEGDIDLFSSGTFVSSNGISRHITRDEFKVKTLTKWKSKRSGITYPAGWEIDLPSLGIRLTLSPDLNDQELYNLRSISASYWEGSVSVEGVVHGLLTKGKGYVELVGY</sequence>
<accession>A0A382G9V7</accession>
<proteinExistence type="predicted"/>
<dbReference type="PANTHER" id="PTHR38591">
    <property type="entry name" value="HYDROLASE"/>
    <property type="match status" value="1"/>
</dbReference>
<dbReference type="AlphaFoldDB" id="A0A382G9V7"/>
<protein>
    <recommendedName>
        <fullName evidence="1">AttH domain-containing protein</fullName>
    </recommendedName>
</protein>
<evidence type="ECO:0000313" key="2">
    <source>
        <dbReference type="EMBL" id="SVB71632.1"/>
    </source>
</evidence>
<dbReference type="SUPFAM" id="SSF159245">
    <property type="entry name" value="AttH-like"/>
    <property type="match status" value="1"/>
</dbReference>
<dbReference type="Pfam" id="PF07143">
    <property type="entry name" value="CrtC"/>
    <property type="match status" value="1"/>
</dbReference>
<dbReference type="InterPro" id="IPR023374">
    <property type="entry name" value="AttH-like_dom_sf"/>
</dbReference>
<organism evidence="2">
    <name type="scientific">marine metagenome</name>
    <dbReference type="NCBI Taxonomy" id="408172"/>
    <lineage>
        <taxon>unclassified sequences</taxon>
        <taxon>metagenomes</taxon>
        <taxon>ecological metagenomes</taxon>
    </lineage>
</organism>
<dbReference type="Pfam" id="PF17186">
    <property type="entry name" value="Lipocalin_9"/>
    <property type="match status" value="1"/>
</dbReference>
<name>A0A382G9V7_9ZZZZ</name>